<feature type="domain" description="Glycoside hydrolase family 57 N-terminal" evidence="6">
    <location>
        <begin position="91"/>
        <end position="193"/>
    </location>
</feature>
<evidence type="ECO:0000256" key="4">
    <source>
        <dbReference type="RuleBase" id="RU361196"/>
    </source>
</evidence>
<dbReference type="GO" id="GO:0016757">
    <property type="term" value="F:glycosyltransferase activity"/>
    <property type="evidence" value="ECO:0007669"/>
    <property type="project" value="UniProtKB-KW"/>
</dbReference>
<comment type="similarity">
    <text evidence="1 4">Belongs to the glycosyl hydrolase 57 family.</text>
</comment>
<dbReference type="InterPro" id="IPR027291">
    <property type="entry name" value="Glyco_hydro_38_N_sf"/>
</dbReference>
<evidence type="ECO:0000256" key="2">
    <source>
        <dbReference type="ARBA" id="ARBA00009481"/>
    </source>
</evidence>
<gene>
    <name evidence="8" type="ORF">ACFSUL_04405</name>
</gene>
<comment type="similarity">
    <text evidence="2">Belongs to the glycosyltransferase group 1 family. Glycosyltransferase 4 subfamily.</text>
</comment>
<feature type="domain" description="Glycosyl transferase family 1" evidence="5">
    <location>
        <begin position="583"/>
        <end position="739"/>
    </location>
</feature>
<evidence type="ECO:0000256" key="1">
    <source>
        <dbReference type="ARBA" id="ARBA00006821"/>
    </source>
</evidence>
<dbReference type="PANTHER" id="PTHR45947:SF3">
    <property type="entry name" value="SULFOQUINOVOSYL TRANSFERASE SQD2"/>
    <property type="match status" value="1"/>
</dbReference>
<feature type="domain" description="Glycosyltransferase subfamily 4-like N-terminal" evidence="7">
    <location>
        <begin position="397"/>
        <end position="569"/>
    </location>
</feature>
<dbReference type="InterPro" id="IPR028098">
    <property type="entry name" value="Glyco_trans_4-like_N"/>
</dbReference>
<dbReference type="InterPro" id="IPR004300">
    <property type="entry name" value="Glyco_hydro_57_N"/>
</dbReference>
<accession>A0ABW5RNY1</accession>
<protein>
    <submittedName>
        <fullName evidence="8">Glycosyltransferase</fullName>
        <ecNumber evidence="8">2.4.-.-</ecNumber>
    </submittedName>
</protein>
<keyword evidence="9" id="KW-1185">Reference proteome</keyword>
<evidence type="ECO:0000313" key="9">
    <source>
        <dbReference type="Proteomes" id="UP001597506"/>
    </source>
</evidence>
<sequence>MKQTMLLHPHFNRVSYGQLQLAHSGDYLEGIIYEQLSLLSLVESNQKSRVLIVLNPMWLEIVRDEEFKKKVETLMKGKLNSNSEQEKWQKLFTLWLKWEGNLLNAFNHYLKEKKVEFIPTTVNDFPLTHYKTSTGIESQIRLSVNLFYHYFNEKPTGFWLPQAAYLPGIDLFLKQQGIQFTFISYSSFLYSEKEEGDCPTIRSPRGVKLLPVKETSWNQWEQEKENCVLVLKDLNLEEIASLKNVPYNDLAQWIESSSALSRVGFGYLGMEEHQPIVPDSILKKIKTIHDTEEKLEKIMNDGIDDNYLFYQLLREWIYFIQDPEEGSSYLDSFAFLNNLQQKQKSDSHYISHRSQQASFPKNTLLDKLFFPSDENNTVEEREEGVLILSWEYPPNIVGGLSRHVYDLANTLVKKGKRVHILTTRTNETMAYEKLEGVHVHRVNPLHPYEEDFFQWVLDLNQAYIQKVHKMMKDENISLIHAHDWIVSISAKTLKDFYQVPLVTTIHATEHGRNQGIYTELQQRIHDEEQSLILASDQIIVCSEHMKEEVERLFISSAPIIVIPNGVEIEKLLEHKSRTIEIEHVNKPYFFSIGRMVHEKGFETIINAAANLREELCDVQFIIAGKGPMLEYYRQMVKEKELDDSVSFIGYISDEERNEYMNQCRAAIFPSLYEPFGIVALEAMAFQKAVVASETGGLKSVVKHGYTGLLFKPNQPRSLEEQVLQLLEDEELSKRLGEKGFHLAKSMFGWDRIAEQTIHVYDDLLLNKKVGGMRG</sequence>
<evidence type="ECO:0000259" key="7">
    <source>
        <dbReference type="Pfam" id="PF13439"/>
    </source>
</evidence>
<dbReference type="CDD" id="cd03801">
    <property type="entry name" value="GT4_PimA-like"/>
    <property type="match status" value="1"/>
</dbReference>
<organism evidence="8 9">
    <name type="scientific">Bacillus seohaeanensis</name>
    <dbReference type="NCBI Taxonomy" id="284580"/>
    <lineage>
        <taxon>Bacteria</taxon>
        <taxon>Bacillati</taxon>
        <taxon>Bacillota</taxon>
        <taxon>Bacilli</taxon>
        <taxon>Bacillales</taxon>
        <taxon>Bacillaceae</taxon>
        <taxon>Bacillus</taxon>
    </lineage>
</organism>
<dbReference type="InterPro" id="IPR011330">
    <property type="entry name" value="Glyco_hydro/deAcase_b/a-brl"/>
</dbReference>
<comment type="caution">
    <text evidence="8">The sequence shown here is derived from an EMBL/GenBank/DDBJ whole genome shotgun (WGS) entry which is preliminary data.</text>
</comment>
<dbReference type="InterPro" id="IPR050194">
    <property type="entry name" value="Glycosyltransferase_grp1"/>
</dbReference>
<dbReference type="EMBL" id="JBHUMF010000009">
    <property type="protein sequence ID" value="MFD2679990.1"/>
    <property type="molecule type" value="Genomic_DNA"/>
</dbReference>
<proteinExistence type="inferred from homology"/>
<dbReference type="SUPFAM" id="SSF88713">
    <property type="entry name" value="Glycoside hydrolase/deacetylase"/>
    <property type="match status" value="1"/>
</dbReference>
<evidence type="ECO:0000313" key="8">
    <source>
        <dbReference type="EMBL" id="MFD2679990.1"/>
    </source>
</evidence>
<dbReference type="Proteomes" id="UP001597506">
    <property type="component" value="Unassembled WGS sequence"/>
</dbReference>
<reference evidence="9" key="1">
    <citation type="journal article" date="2019" name="Int. J. Syst. Evol. Microbiol.">
        <title>The Global Catalogue of Microorganisms (GCM) 10K type strain sequencing project: providing services to taxonomists for standard genome sequencing and annotation.</title>
        <authorList>
            <consortium name="The Broad Institute Genomics Platform"/>
            <consortium name="The Broad Institute Genome Sequencing Center for Infectious Disease"/>
            <person name="Wu L."/>
            <person name="Ma J."/>
        </authorList>
    </citation>
    <scope>NUCLEOTIDE SEQUENCE [LARGE SCALE GENOMIC DNA]</scope>
    <source>
        <strain evidence="9">KCTC 3913</strain>
    </source>
</reference>
<dbReference type="SUPFAM" id="SSF53756">
    <property type="entry name" value="UDP-Glycosyltransferase/glycogen phosphorylase"/>
    <property type="match status" value="1"/>
</dbReference>
<evidence type="ECO:0000259" key="5">
    <source>
        <dbReference type="Pfam" id="PF00534"/>
    </source>
</evidence>
<keyword evidence="3 4" id="KW-0119">Carbohydrate metabolism</keyword>
<dbReference type="Gene3D" id="3.20.110.10">
    <property type="entry name" value="Glycoside hydrolase 38, N terminal domain"/>
    <property type="match status" value="1"/>
</dbReference>
<keyword evidence="8" id="KW-0328">Glycosyltransferase</keyword>
<dbReference type="EC" id="2.4.-.-" evidence="8"/>
<dbReference type="PANTHER" id="PTHR45947">
    <property type="entry name" value="SULFOQUINOVOSYL TRANSFERASE SQD2"/>
    <property type="match status" value="1"/>
</dbReference>
<keyword evidence="8" id="KW-0808">Transferase</keyword>
<evidence type="ECO:0000256" key="3">
    <source>
        <dbReference type="ARBA" id="ARBA00023277"/>
    </source>
</evidence>
<dbReference type="Pfam" id="PF00534">
    <property type="entry name" value="Glycos_transf_1"/>
    <property type="match status" value="1"/>
</dbReference>
<dbReference type="Pfam" id="PF13439">
    <property type="entry name" value="Glyco_transf_4"/>
    <property type="match status" value="1"/>
</dbReference>
<dbReference type="Gene3D" id="3.40.50.2000">
    <property type="entry name" value="Glycogen Phosphorylase B"/>
    <property type="match status" value="2"/>
</dbReference>
<evidence type="ECO:0000259" key="6">
    <source>
        <dbReference type="Pfam" id="PF03065"/>
    </source>
</evidence>
<name>A0ABW5RNY1_9BACI</name>
<dbReference type="RefSeq" id="WP_377933057.1">
    <property type="nucleotide sequence ID" value="NZ_JBHUMF010000009.1"/>
</dbReference>
<dbReference type="InterPro" id="IPR001296">
    <property type="entry name" value="Glyco_trans_1"/>
</dbReference>
<dbReference type="Pfam" id="PF03065">
    <property type="entry name" value="Glyco_hydro_57"/>
    <property type="match status" value="1"/>
</dbReference>